<dbReference type="RefSeq" id="WP_210598688.1">
    <property type="nucleotide sequence ID" value="NZ_JAGKSQ010000008.1"/>
</dbReference>
<dbReference type="EMBL" id="JAGKSQ010000008">
    <property type="protein sequence ID" value="MBP3952832.1"/>
    <property type="molecule type" value="Genomic_DNA"/>
</dbReference>
<comment type="caution">
    <text evidence="1">The sequence shown here is derived from an EMBL/GenBank/DDBJ whole genome shotgun (WGS) entry which is preliminary data.</text>
</comment>
<organism evidence="1 2">
    <name type="scientific">Halalkalibacter suaedae</name>
    <dbReference type="NCBI Taxonomy" id="2822140"/>
    <lineage>
        <taxon>Bacteria</taxon>
        <taxon>Bacillati</taxon>
        <taxon>Bacillota</taxon>
        <taxon>Bacilli</taxon>
        <taxon>Bacillales</taxon>
        <taxon>Bacillaceae</taxon>
        <taxon>Halalkalibacter</taxon>
    </lineage>
</organism>
<accession>A0A940WY20</accession>
<proteinExistence type="predicted"/>
<dbReference type="Proteomes" id="UP000678228">
    <property type="component" value="Unassembled WGS sequence"/>
</dbReference>
<sequence length="64" mass="7664">MEKEEVEVILDQLRSGELTFYRVKKEDFLSFRDVFIKQADMIDFRGNAQHGGETIYTYEPNWTK</sequence>
<dbReference type="AlphaFoldDB" id="A0A940WY20"/>
<name>A0A940WY20_9BACI</name>
<evidence type="ECO:0000313" key="2">
    <source>
        <dbReference type="Proteomes" id="UP000678228"/>
    </source>
</evidence>
<keyword evidence="2" id="KW-1185">Reference proteome</keyword>
<protein>
    <recommendedName>
        <fullName evidence="3">Abortive phage infection protein</fullName>
    </recommendedName>
</protein>
<evidence type="ECO:0000313" key="1">
    <source>
        <dbReference type="EMBL" id="MBP3952832.1"/>
    </source>
</evidence>
<reference evidence="1" key="1">
    <citation type="submission" date="2021-03" db="EMBL/GenBank/DDBJ databases">
        <title>Bacillus suaedae sp. nov., isolated from Suaeda aralocaspica.</title>
        <authorList>
            <person name="Lei R.F.R."/>
        </authorList>
    </citation>
    <scope>NUCLEOTIDE SEQUENCE</scope>
    <source>
        <strain evidence="1">YZJH907-2</strain>
    </source>
</reference>
<gene>
    <name evidence="1" type="ORF">J7W16_17050</name>
</gene>
<evidence type="ECO:0008006" key="3">
    <source>
        <dbReference type="Google" id="ProtNLM"/>
    </source>
</evidence>